<dbReference type="AlphaFoldDB" id="K1QHY1"/>
<dbReference type="EMBL" id="JH818357">
    <property type="protein sequence ID" value="EKC36397.1"/>
    <property type="molecule type" value="Genomic_DNA"/>
</dbReference>
<evidence type="ECO:0000313" key="8">
    <source>
        <dbReference type="EMBL" id="EKC36397.1"/>
    </source>
</evidence>
<keyword evidence="7" id="KW-0812">Transmembrane</keyword>
<dbReference type="PANTHER" id="PTHR11475:SF4">
    <property type="entry name" value="CHORION PEROXIDASE"/>
    <property type="match status" value="1"/>
</dbReference>
<dbReference type="GO" id="GO:0005576">
    <property type="term" value="C:extracellular region"/>
    <property type="evidence" value="ECO:0007669"/>
    <property type="project" value="UniProtKB-SubCell"/>
</dbReference>
<reference evidence="8" key="1">
    <citation type="journal article" date="2012" name="Nature">
        <title>The oyster genome reveals stress adaptation and complexity of shell formation.</title>
        <authorList>
            <person name="Zhang G."/>
            <person name="Fang X."/>
            <person name="Guo X."/>
            <person name="Li L."/>
            <person name="Luo R."/>
            <person name="Xu F."/>
            <person name="Yang P."/>
            <person name="Zhang L."/>
            <person name="Wang X."/>
            <person name="Qi H."/>
            <person name="Xiong Z."/>
            <person name="Que H."/>
            <person name="Xie Y."/>
            <person name="Holland P.W."/>
            <person name="Paps J."/>
            <person name="Zhu Y."/>
            <person name="Wu F."/>
            <person name="Chen Y."/>
            <person name="Wang J."/>
            <person name="Peng C."/>
            <person name="Meng J."/>
            <person name="Yang L."/>
            <person name="Liu J."/>
            <person name="Wen B."/>
            <person name="Zhang N."/>
            <person name="Huang Z."/>
            <person name="Zhu Q."/>
            <person name="Feng Y."/>
            <person name="Mount A."/>
            <person name="Hedgecock D."/>
            <person name="Xu Z."/>
            <person name="Liu Y."/>
            <person name="Domazet-Loso T."/>
            <person name="Du Y."/>
            <person name="Sun X."/>
            <person name="Zhang S."/>
            <person name="Liu B."/>
            <person name="Cheng P."/>
            <person name="Jiang X."/>
            <person name="Li J."/>
            <person name="Fan D."/>
            <person name="Wang W."/>
            <person name="Fu W."/>
            <person name="Wang T."/>
            <person name="Wang B."/>
            <person name="Zhang J."/>
            <person name="Peng Z."/>
            <person name="Li Y."/>
            <person name="Li N."/>
            <person name="Wang J."/>
            <person name="Chen M."/>
            <person name="He Y."/>
            <person name="Tan F."/>
            <person name="Song X."/>
            <person name="Zheng Q."/>
            <person name="Huang R."/>
            <person name="Yang H."/>
            <person name="Du X."/>
            <person name="Chen L."/>
            <person name="Yang M."/>
            <person name="Gaffney P.M."/>
            <person name="Wang S."/>
            <person name="Luo L."/>
            <person name="She Z."/>
            <person name="Ming Y."/>
            <person name="Huang W."/>
            <person name="Zhang S."/>
            <person name="Huang B."/>
            <person name="Zhang Y."/>
            <person name="Qu T."/>
            <person name="Ni P."/>
            <person name="Miao G."/>
            <person name="Wang J."/>
            <person name="Wang Q."/>
            <person name="Steinberg C.E."/>
            <person name="Wang H."/>
            <person name="Li N."/>
            <person name="Qian L."/>
            <person name="Zhang G."/>
            <person name="Li Y."/>
            <person name="Yang H."/>
            <person name="Liu X."/>
            <person name="Wang J."/>
            <person name="Yin Y."/>
            <person name="Wang J."/>
        </authorList>
    </citation>
    <scope>NUCLEOTIDE SEQUENCE [LARGE SCALE GENOMIC DNA]</scope>
    <source>
        <strain evidence="8">05x7-T-G4-1.051#20</strain>
    </source>
</reference>
<dbReference type="InterPro" id="IPR019791">
    <property type="entry name" value="Haem_peroxidase_animal"/>
</dbReference>
<dbReference type="Pfam" id="PF03098">
    <property type="entry name" value="An_peroxidase"/>
    <property type="match status" value="1"/>
</dbReference>
<protein>
    <submittedName>
        <fullName evidence="8">Eosinophil peroxidase</fullName>
    </submittedName>
</protein>
<organism evidence="8">
    <name type="scientific">Magallana gigas</name>
    <name type="common">Pacific oyster</name>
    <name type="synonym">Crassostrea gigas</name>
    <dbReference type="NCBI Taxonomy" id="29159"/>
    <lineage>
        <taxon>Eukaryota</taxon>
        <taxon>Metazoa</taxon>
        <taxon>Spiralia</taxon>
        <taxon>Lophotrochozoa</taxon>
        <taxon>Mollusca</taxon>
        <taxon>Bivalvia</taxon>
        <taxon>Autobranchia</taxon>
        <taxon>Pteriomorphia</taxon>
        <taxon>Ostreida</taxon>
        <taxon>Ostreoidea</taxon>
        <taxon>Ostreidae</taxon>
        <taxon>Magallana</taxon>
    </lineage>
</organism>
<dbReference type="InterPro" id="IPR037120">
    <property type="entry name" value="Haem_peroxidase_sf_animal"/>
</dbReference>
<evidence type="ECO:0000256" key="7">
    <source>
        <dbReference type="SAM" id="Phobius"/>
    </source>
</evidence>
<sequence>MLTCRTITCYLYLLTELLPLTCVAVTLLVVYLSTAEGRRSDGDIRRSAKDAIKAGEKTLNDHKKELKQFKDKGIDRKGKASKDRHSVVTQSRREADHLAEAGLVSVEVTKILTEQEGLTLAEVSSSPEVQEEFRSEFCPVLISCSQARDSAYRSVDGSCNNLNNPHWGAAVTPQPRYQPAQYDDGVNSPRTTATDGSPLPSPRLISNNLFRAPGDCTETDHARTLMVMAWGQFIDHDIVATPVTQGDGAPITCCGTEVQNRVDCLPIPIPSDDPHFNDTCMEFVRSAPAPAADGCEAGPREQINQITSFIDGGVVYGDTNMKWLELVDTNTGSMLTSDGDLLPSGGGCRLSDSEDFCQLAGDHRVNVIPSLGGNHLVFVREHNRIVEELRKVRPDWDAATLFQETRKIIGALLQQINYREFLPSILREEDLVKYNLKLQLTGHSSSYNSSRNPAAKNVFNAAAFRFGHSQVPGSIAYVLRDFMTRLESTPTESTLLDPHMLITRSGRSVADLARFVVTSNSMKVDSHLEDALRDHLFEGPEGVGFDLGALNLQRGRDHGLPPYNAWRQWCGLPVATSFSDLPDMSDENKAAFADLYSDVDDIDVFAGGVAETPLDGAAVGPLFSCIIGNQFRDMKEGDRYWYENRGREGFRREQLAEIRKVRFAKILCDNLGVDPIQPDVFHVPNPNNSWQSCQSLPGINFSAWKRR</sequence>
<keyword evidence="2" id="KW-0964">Secreted</keyword>
<evidence type="ECO:0000256" key="4">
    <source>
        <dbReference type="ARBA" id="ARBA00023180"/>
    </source>
</evidence>
<dbReference type="CDD" id="cd09823">
    <property type="entry name" value="peroxinectin_like"/>
    <property type="match status" value="1"/>
</dbReference>
<evidence type="ECO:0000256" key="2">
    <source>
        <dbReference type="ARBA" id="ARBA00022525"/>
    </source>
</evidence>
<keyword evidence="4" id="KW-0325">Glycoprotein</keyword>
<dbReference type="GO" id="GO:0006979">
    <property type="term" value="P:response to oxidative stress"/>
    <property type="evidence" value="ECO:0007669"/>
    <property type="project" value="InterPro"/>
</dbReference>
<evidence type="ECO:0000256" key="5">
    <source>
        <dbReference type="SAM" id="Coils"/>
    </source>
</evidence>
<feature type="region of interest" description="Disordered" evidence="6">
    <location>
        <begin position="74"/>
        <end position="93"/>
    </location>
</feature>
<dbReference type="GO" id="GO:0004601">
    <property type="term" value="F:peroxidase activity"/>
    <property type="evidence" value="ECO:0007669"/>
    <property type="project" value="UniProtKB-KW"/>
</dbReference>
<dbReference type="PANTHER" id="PTHR11475">
    <property type="entry name" value="OXIDASE/PEROXIDASE"/>
    <property type="match status" value="1"/>
</dbReference>
<keyword evidence="8" id="KW-0560">Oxidoreductase</keyword>
<evidence type="ECO:0000256" key="3">
    <source>
        <dbReference type="ARBA" id="ARBA00022729"/>
    </source>
</evidence>
<keyword evidence="8" id="KW-0575">Peroxidase</keyword>
<feature type="transmembrane region" description="Helical" evidence="7">
    <location>
        <begin position="12"/>
        <end position="32"/>
    </location>
</feature>
<dbReference type="HOGENOM" id="CLU_006087_5_2_1"/>
<feature type="coiled-coil region" evidence="5">
    <location>
        <begin position="45"/>
        <end position="72"/>
    </location>
</feature>
<comment type="subcellular location">
    <subcellularLocation>
        <location evidence="1">Secreted</location>
    </subcellularLocation>
</comment>
<keyword evidence="7" id="KW-1133">Transmembrane helix</keyword>
<dbReference type="Gene3D" id="1.10.640.10">
    <property type="entry name" value="Haem peroxidase domain superfamily, animal type"/>
    <property type="match status" value="1"/>
</dbReference>
<accession>K1QHY1</accession>
<keyword evidence="3" id="KW-0732">Signal</keyword>
<keyword evidence="5" id="KW-0175">Coiled coil</keyword>
<dbReference type="InParanoid" id="K1QHY1"/>
<proteinExistence type="predicted"/>
<dbReference type="GO" id="GO:0020037">
    <property type="term" value="F:heme binding"/>
    <property type="evidence" value="ECO:0007669"/>
    <property type="project" value="InterPro"/>
</dbReference>
<dbReference type="PRINTS" id="PR00457">
    <property type="entry name" value="ANPEROXIDASE"/>
</dbReference>
<dbReference type="InterPro" id="IPR010255">
    <property type="entry name" value="Haem_peroxidase_sf"/>
</dbReference>
<feature type="region of interest" description="Disordered" evidence="6">
    <location>
        <begin position="172"/>
        <end position="203"/>
    </location>
</feature>
<name>K1QHY1_MAGGI</name>
<dbReference type="PROSITE" id="PS50292">
    <property type="entry name" value="PEROXIDASE_3"/>
    <property type="match status" value="1"/>
</dbReference>
<dbReference type="SUPFAM" id="SSF48113">
    <property type="entry name" value="Heme-dependent peroxidases"/>
    <property type="match status" value="1"/>
</dbReference>
<gene>
    <name evidence="8" type="ORF">CGI_10012308</name>
</gene>
<dbReference type="FunFam" id="1.10.640.10:FF:000003">
    <property type="entry name" value="chorion peroxidase"/>
    <property type="match status" value="1"/>
</dbReference>
<keyword evidence="7" id="KW-0472">Membrane</keyword>
<evidence type="ECO:0000256" key="1">
    <source>
        <dbReference type="ARBA" id="ARBA00004613"/>
    </source>
</evidence>
<evidence type="ECO:0000256" key="6">
    <source>
        <dbReference type="SAM" id="MobiDB-lite"/>
    </source>
</evidence>